<dbReference type="RefSeq" id="WP_045806175.1">
    <property type="nucleotide sequence ID" value="NZ_JZCR01000002.1"/>
</dbReference>
<organism evidence="2 3">
    <name type="scientific">Levilactobacillus spicheri</name>
    <dbReference type="NCBI Taxonomy" id="216463"/>
    <lineage>
        <taxon>Bacteria</taxon>
        <taxon>Bacillati</taxon>
        <taxon>Bacillota</taxon>
        <taxon>Bacilli</taxon>
        <taxon>Lactobacillales</taxon>
        <taxon>Lactobacillaceae</taxon>
        <taxon>Levilactobacillus</taxon>
    </lineage>
</organism>
<sequence>MQLTIATDQPFRICQLTDLHLGDFPLNEASQKTLAAIDRLLTENTFDLIMVTGDLIWGKLVSHPDQILGALYDVFNRHTVPVAITYGNHDTEGAFTRNDLRTLERRLTHPADKHFSLIVADRESYTLEVYRDQRLAHVLYVWDSGAYGHWPDDDQYAAVEPEQIAWFCLLPYARNHEHHDLGFLHIPLPEYHAASHHLLSGSKNEPICSPVTNSGLFYTLLRSQNVQGLFAGHDHDNNFVARYRGLILGYGNVSGYNTYGDLPRGARVIELDGDQLTTSILLY</sequence>
<dbReference type="CDD" id="cd07383">
    <property type="entry name" value="MPP_Dcr2"/>
    <property type="match status" value="1"/>
</dbReference>
<dbReference type="GO" id="GO:0016788">
    <property type="term" value="F:hydrolase activity, acting on ester bonds"/>
    <property type="evidence" value="ECO:0007669"/>
    <property type="project" value="TreeGrafter"/>
</dbReference>
<proteinExistence type="predicted"/>
<dbReference type="Pfam" id="PF00149">
    <property type="entry name" value="Metallophos"/>
    <property type="match status" value="1"/>
</dbReference>
<dbReference type="Gene3D" id="3.60.21.10">
    <property type="match status" value="1"/>
</dbReference>
<name>A0A0F3RYU8_9LACO</name>
<reference evidence="2 3" key="1">
    <citation type="submission" date="2015-03" db="EMBL/GenBank/DDBJ databases">
        <authorList>
            <person name="Zheng J."/>
            <person name="Ganezle M."/>
        </authorList>
    </citation>
    <scope>NUCLEOTIDE SEQUENCE [LARGE SCALE GENOMIC DNA]</scope>
    <source>
        <strain evidence="2 3">LP38</strain>
    </source>
</reference>
<protein>
    <submittedName>
        <fullName evidence="2">Metallophosphoesterase</fullName>
    </submittedName>
</protein>
<gene>
    <name evidence="2" type="ORF">VC81_00440</name>
</gene>
<dbReference type="OrthoDB" id="9816081at2"/>
<dbReference type="Proteomes" id="UP000033491">
    <property type="component" value="Unassembled WGS sequence"/>
</dbReference>
<evidence type="ECO:0000313" key="3">
    <source>
        <dbReference type="Proteomes" id="UP000033491"/>
    </source>
</evidence>
<dbReference type="PANTHER" id="PTHR32440">
    <property type="entry name" value="PHOSPHATASE DCR2-RELATED-RELATED"/>
    <property type="match status" value="1"/>
</dbReference>
<feature type="domain" description="Calcineurin-like phosphoesterase" evidence="1">
    <location>
        <begin position="11"/>
        <end position="236"/>
    </location>
</feature>
<accession>A0A0F3RYU8</accession>
<comment type="caution">
    <text evidence="2">The sequence shown here is derived from an EMBL/GenBank/DDBJ whole genome shotgun (WGS) entry which is preliminary data.</text>
</comment>
<dbReference type="PATRIC" id="fig|216463.3.peg.1070"/>
<dbReference type="EMBL" id="JZCR01000002">
    <property type="protein sequence ID" value="KJW13977.1"/>
    <property type="molecule type" value="Genomic_DNA"/>
</dbReference>
<dbReference type="PANTHER" id="PTHR32440:SF11">
    <property type="entry name" value="METALLOPHOSPHOESTERASE DOMAIN-CONTAINING PROTEIN"/>
    <property type="match status" value="1"/>
</dbReference>
<evidence type="ECO:0000313" key="2">
    <source>
        <dbReference type="EMBL" id="KJW13977.1"/>
    </source>
</evidence>
<dbReference type="STRING" id="216463.VC81_00440"/>
<dbReference type="InterPro" id="IPR029052">
    <property type="entry name" value="Metallo-depent_PP-like"/>
</dbReference>
<dbReference type="GO" id="GO:0005737">
    <property type="term" value="C:cytoplasm"/>
    <property type="evidence" value="ECO:0007669"/>
    <property type="project" value="TreeGrafter"/>
</dbReference>
<evidence type="ECO:0000259" key="1">
    <source>
        <dbReference type="Pfam" id="PF00149"/>
    </source>
</evidence>
<dbReference type="InterPro" id="IPR004843">
    <property type="entry name" value="Calcineurin-like_PHP"/>
</dbReference>
<dbReference type="AlphaFoldDB" id="A0A0F3RYU8"/>
<dbReference type="SUPFAM" id="SSF56300">
    <property type="entry name" value="Metallo-dependent phosphatases"/>
    <property type="match status" value="1"/>
</dbReference>